<sequence>MIQSNPILLNQLKNDYLAIQQQGSPLLACQGMLVPRGMEDMRLLIKGSMRPIVSNGDPAEVAYAGGFMGIVAGVPHTKYSGNLQMIVTEAGHDQKFAEYIVASGGMIDCDYYDGRIDRFTAVYELLNCAIRFEQAEFDSESKSQVMHISCPCDYNYFGNFASVGTNGTVQPGALNVDGAQSLTNRVQSVINTANAAVGVANSINGVARSLGSLFG</sequence>
<reference evidence="2" key="1">
    <citation type="submission" date="2016-09" db="EMBL/GenBank/DDBJ databases">
        <authorList>
            <person name="Varghese N."/>
            <person name="Submissions S."/>
        </authorList>
    </citation>
    <scope>NUCLEOTIDE SEQUENCE [LARGE SCALE GENOMIC DNA]</scope>
    <source>
        <strain evidence="2">ANC 4422</strain>
    </source>
</reference>
<dbReference type="AlphaFoldDB" id="A0A1G6GYY5"/>
<gene>
    <name evidence="1" type="ORF">SAMN05421733_10317</name>
</gene>
<evidence type="ECO:0000313" key="2">
    <source>
        <dbReference type="Proteomes" id="UP000242501"/>
    </source>
</evidence>
<proteinExistence type="predicted"/>
<dbReference type="EMBL" id="FMYL01000003">
    <property type="protein sequence ID" value="SDB86895.1"/>
    <property type="molecule type" value="Genomic_DNA"/>
</dbReference>
<dbReference type="Proteomes" id="UP000242501">
    <property type="component" value="Unassembled WGS sequence"/>
</dbReference>
<protein>
    <submittedName>
        <fullName evidence="1">Uncharacterized protein</fullName>
    </submittedName>
</protein>
<dbReference type="RefSeq" id="WP_092746993.1">
    <property type="nucleotide sequence ID" value="NZ_FMYL01000003.1"/>
</dbReference>
<name>A0A1G6GYY5_9GAMM</name>
<accession>A0A1G6GYY5</accession>
<organism evidence="1 2">
    <name type="scientific">Acinetobacter boissieri</name>
    <dbReference type="NCBI Taxonomy" id="1219383"/>
    <lineage>
        <taxon>Bacteria</taxon>
        <taxon>Pseudomonadati</taxon>
        <taxon>Pseudomonadota</taxon>
        <taxon>Gammaproteobacteria</taxon>
        <taxon>Moraxellales</taxon>
        <taxon>Moraxellaceae</taxon>
        <taxon>Acinetobacter</taxon>
    </lineage>
</organism>
<keyword evidence="2" id="KW-1185">Reference proteome</keyword>
<dbReference type="OrthoDB" id="6685785at2"/>
<evidence type="ECO:0000313" key="1">
    <source>
        <dbReference type="EMBL" id="SDB86895.1"/>
    </source>
</evidence>
<dbReference type="STRING" id="1219383.SAMN05421733_10317"/>